<keyword evidence="4" id="KW-1185">Reference proteome</keyword>
<name>A0A2U8FSC5_9BURK</name>
<dbReference type="Proteomes" id="UP000244892">
    <property type="component" value="Chromosome"/>
</dbReference>
<dbReference type="Pfam" id="PF01063">
    <property type="entry name" value="Aminotran_4"/>
    <property type="match status" value="1"/>
</dbReference>
<dbReference type="EMBL" id="CP029210">
    <property type="protein sequence ID" value="AWI53910.1"/>
    <property type="molecule type" value="Genomic_DNA"/>
</dbReference>
<dbReference type="Gene3D" id="3.20.10.10">
    <property type="entry name" value="D-amino Acid Aminotransferase, subunit A, domain 2"/>
    <property type="match status" value="1"/>
</dbReference>
<dbReference type="PRINTS" id="PR00095">
    <property type="entry name" value="ANTSNTHASEI"/>
</dbReference>
<accession>A0A2U8FSC5</accession>
<feature type="region of interest" description="Disordered" evidence="1">
    <location>
        <begin position="216"/>
        <end position="235"/>
    </location>
</feature>
<evidence type="ECO:0000256" key="1">
    <source>
        <dbReference type="SAM" id="MobiDB-lite"/>
    </source>
</evidence>
<evidence type="ECO:0000313" key="4">
    <source>
        <dbReference type="Proteomes" id="UP000244892"/>
    </source>
</evidence>
<reference evidence="3 4" key="1">
    <citation type="submission" date="2018-05" db="EMBL/GenBank/DDBJ databases">
        <title>complete genome sequence of Aquabacterium olei NBRC 110486.</title>
        <authorList>
            <person name="Tang B."/>
            <person name="Chang J."/>
            <person name="Zhang L."/>
            <person name="Yang H."/>
        </authorList>
    </citation>
    <scope>NUCLEOTIDE SEQUENCE [LARGE SCALE GENOMIC DNA]</scope>
    <source>
        <strain evidence="3 4">NBRC 110486</strain>
    </source>
</reference>
<dbReference type="PANTHER" id="PTHR11236:SF50">
    <property type="entry name" value="AMINODEOXYCHORISMATE SYNTHASE COMPONENT 1"/>
    <property type="match status" value="1"/>
</dbReference>
<dbReference type="InterPro" id="IPR015890">
    <property type="entry name" value="Chorismate_C"/>
</dbReference>
<dbReference type="RefSeq" id="WP_109036907.1">
    <property type="nucleotide sequence ID" value="NZ_CP029210.1"/>
</dbReference>
<dbReference type="Gene3D" id="3.60.120.10">
    <property type="entry name" value="Anthranilate synthase"/>
    <property type="match status" value="1"/>
</dbReference>
<evidence type="ECO:0000313" key="3">
    <source>
        <dbReference type="EMBL" id="AWI53910.1"/>
    </source>
</evidence>
<dbReference type="InterPro" id="IPR005801">
    <property type="entry name" value="ADC_synthase"/>
</dbReference>
<dbReference type="Pfam" id="PF00425">
    <property type="entry name" value="Chorismate_bind"/>
    <property type="match status" value="1"/>
</dbReference>
<dbReference type="AlphaFoldDB" id="A0A2U8FSC5"/>
<dbReference type="OrthoDB" id="9803598at2"/>
<dbReference type="SUPFAM" id="SSF56322">
    <property type="entry name" value="ADC synthase"/>
    <property type="match status" value="1"/>
</dbReference>
<dbReference type="InterPro" id="IPR001544">
    <property type="entry name" value="Aminotrans_IV"/>
</dbReference>
<sequence length="624" mass="67426">MLDQDPAFPTALVDFPLPDGPGRARWRFDRPTQWLVAHDPSQVASLLDAAHALAQAGQWCVGWVAYEAAPGLNPHLPVKALPPGQPYAIWAVFDKAEAWDGSPLAAPEPPWSASEWAAELDEAAVLGRVETIRELIRAGEVYQINLTARLRSPFEGGSEGMWPYFRALQRSQPEGYTLMLDARAACRAPGAVLSVSPELFFDWDGETLVTRPMKGTAARQPEAQADARAADNLRSSDKERAENLMIVDLLRNDLSRVAEVGSVRVPSLFDLHALPTVWQMTSTVTARSRAGLRLSEAFAALFPCGSVTGAPKRQAMHHIARLERSARGVYCGAVGLMQPGGRVTFNVPIRTVCLHTPPPPAPWRAECGIGSGITLDATGPGEVLEWQAKRGFLYRAAQPFQLIESLRLEDGRLCRVDRHLARLAGSATHFGWPALTPAQRHDLDHALRQIALAHPTGVHKVRLLLGPDGRFSVEAAALSGPGTPGVEPASVRVALARTPMPPADDFIRHKTTRRQAYAGFVPPPGCFDTLLHNEAGLLTEFTIGNLALKLGGTWCTPPLEAGLLPGVMRAAALASGELQEHPLHRTDLLKAGDAALLNSVRGWVPVDLTDLQQQARLAGWAAPA</sequence>
<organism evidence="3 4">
    <name type="scientific">Aquabacterium olei</name>
    <dbReference type="NCBI Taxonomy" id="1296669"/>
    <lineage>
        <taxon>Bacteria</taxon>
        <taxon>Pseudomonadati</taxon>
        <taxon>Pseudomonadota</taxon>
        <taxon>Betaproteobacteria</taxon>
        <taxon>Burkholderiales</taxon>
        <taxon>Aquabacterium</taxon>
    </lineage>
</organism>
<dbReference type="PANTHER" id="PTHR11236">
    <property type="entry name" value="AMINOBENZOATE/ANTHRANILATE SYNTHASE"/>
    <property type="match status" value="1"/>
</dbReference>
<keyword evidence="3" id="KW-0808">Transferase</keyword>
<proteinExistence type="predicted"/>
<gene>
    <name evidence="3" type="ORF">DEH84_11095</name>
</gene>
<dbReference type="InterPro" id="IPR019999">
    <property type="entry name" value="Anth_synth_I-like"/>
</dbReference>
<dbReference type="InterPro" id="IPR043132">
    <property type="entry name" value="BCAT-like_C"/>
</dbReference>
<dbReference type="InterPro" id="IPR043131">
    <property type="entry name" value="BCAT-like_N"/>
</dbReference>
<evidence type="ECO:0000259" key="2">
    <source>
        <dbReference type="Pfam" id="PF00425"/>
    </source>
</evidence>
<dbReference type="SUPFAM" id="SSF56752">
    <property type="entry name" value="D-aminoacid aminotransferase-like PLP-dependent enzymes"/>
    <property type="match status" value="1"/>
</dbReference>
<dbReference type="GO" id="GO:0000162">
    <property type="term" value="P:L-tryptophan biosynthetic process"/>
    <property type="evidence" value="ECO:0007669"/>
    <property type="project" value="TreeGrafter"/>
</dbReference>
<keyword evidence="3" id="KW-0032">Aminotransferase</keyword>
<feature type="domain" description="Chorismate-utilising enzyme C-terminal" evidence="2">
    <location>
        <begin position="127"/>
        <end position="389"/>
    </location>
</feature>
<dbReference type="GO" id="GO:0046820">
    <property type="term" value="F:4-amino-4-deoxychorismate synthase activity"/>
    <property type="evidence" value="ECO:0007669"/>
    <property type="project" value="TreeGrafter"/>
</dbReference>
<dbReference type="KEGG" id="aon:DEH84_11095"/>
<protein>
    <submittedName>
        <fullName evidence="3">Bifunctional aminodeoxychorismate synthase component I/aminotransferase</fullName>
    </submittedName>
</protein>
<dbReference type="Gene3D" id="3.30.470.10">
    <property type="match status" value="1"/>
</dbReference>
<dbReference type="InterPro" id="IPR036038">
    <property type="entry name" value="Aminotransferase-like"/>
</dbReference>